<dbReference type="SUPFAM" id="SSF56519">
    <property type="entry name" value="Penicillin binding protein dimerisation domain"/>
    <property type="match status" value="1"/>
</dbReference>
<dbReference type="Gene3D" id="3.30.450.330">
    <property type="match status" value="1"/>
</dbReference>
<feature type="domain" description="Penicillin-binding protein dimerisation" evidence="6">
    <location>
        <begin position="95"/>
        <end position="220"/>
    </location>
</feature>
<dbReference type="Proteomes" id="UP000548978">
    <property type="component" value="Unassembled WGS sequence"/>
</dbReference>
<keyword evidence="7" id="KW-0132">Cell division</keyword>
<keyword evidence="2" id="KW-0121">Carboxypeptidase</keyword>
<dbReference type="GO" id="GO:0004180">
    <property type="term" value="F:carboxypeptidase activity"/>
    <property type="evidence" value="ECO:0007669"/>
    <property type="project" value="UniProtKB-KW"/>
</dbReference>
<dbReference type="EMBL" id="JACIJB010000002">
    <property type="protein sequence ID" value="MBB5660167.1"/>
    <property type="molecule type" value="Genomic_DNA"/>
</dbReference>
<dbReference type="RefSeq" id="WP_123287629.1">
    <property type="nucleotide sequence ID" value="NZ_JACIJB010000002.1"/>
</dbReference>
<evidence type="ECO:0000256" key="3">
    <source>
        <dbReference type="ARBA" id="ARBA00023136"/>
    </source>
</evidence>
<keyword evidence="8" id="KW-1185">Reference proteome</keyword>
<dbReference type="GO" id="GO:0071555">
    <property type="term" value="P:cell wall organization"/>
    <property type="evidence" value="ECO:0007669"/>
    <property type="project" value="TreeGrafter"/>
</dbReference>
<comment type="caution">
    <text evidence="7">The sequence shown here is derived from an EMBL/GenBank/DDBJ whole genome shotgun (WGS) entry which is preliminary data.</text>
</comment>
<reference evidence="7 8" key="1">
    <citation type="submission" date="2020-08" db="EMBL/GenBank/DDBJ databases">
        <title>Genomic Encyclopedia of Type Strains, Phase IV (KMG-IV): sequencing the most valuable type-strain genomes for metagenomic binning, comparative biology and taxonomic classification.</title>
        <authorList>
            <person name="Goeker M."/>
        </authorList>
    </citation>
    <scope>NUCLEOTIDE SEQUENCE [LARGE SCALE GENOMIC DNA]</scope>
    <source>
        <strain evidence="7 8">DSM 24448</strain>
    </source>
</reference>
<keyword evidence="7" id="KW-0131">Cell cycle</keyword>
<dbReference type="InterPro" id="IPR050515">
    <property type="entry name" value="Beta-lactam/transpept"/>
</dbReference>
<name>A0A7W9A2V0_9CAUL</name>
<dbReference type="InterPro" id="IPR036138">
    <property type="entry name" value="PBP_dimer_sf"/>
</dbReference>
<keyword evidence="2" id="KW-0378">Hydrolase</keyword>
<evidence type="ECO:0000259" key="5">
    <source>
        <dbReference type="Pfam" id="PF00905"/>
    </source>
</evidence>
<comment type="subcellular location">
    <subcellularLocation>
        <location evidence="1">Membrane</location>
    </subcellularLocation>
</comment>
<dbReference type="AlphaFoldDB" id="A0A7W9A2V0"/>
<dbReference type="Gene3D" id="3.90.1310.10">
    <property type="entry name" value="Penicillin-binding protein 2a (Domain 2)"/>
    <property type="match status" value="1"/>
</dbReference>
<gene>
    <name evidence="7" type="ORF">FHS65_000907</name>
</gene>
<evidence type="ECO:0000259" key="6">
    <source>
        <dbReference type="Pfam" id="PF03717"/>
    </source>
</evidence>
<keyword evidence="4" id="KW-1133">Transmembrane helix</keyword>
<dbReference type="GO" id="GO:0005886">
    <property type="term" value="C:plasma membrane"/>
    <property type="evidence" value="ECO:0007669"/>
    <property type="project" value="TreeGrafter"/>
</dbReference>
<keyword evidence="2" id="KW-0645">Protease</keyword>
<sequence length="577" mass="61893">MSVQPHPSSVRRPVGRRPRLQTPSWRWLAEGVWWVEHSFERARAHARPEEDSRVRIFLVLAAFGLVFAGLGLKAGYAALFEPVDVGYRGAASDRSRADLVDRNGRLLATDVIFYAMFIDPSQVWDRDVAYREIRRVMPGLDADRLKGAIWGERPVIVASGLTPDARARVHDLGLGGVTFAMEDGRVYPLEGEAKHLIGATDTGGQGISGVELAFDKELRAEGAAGEPFELSIDLRIQGVVESELATTMAETGAKAGVAIVTNVQTGEVLAMASWPESGSRNLATSGHYEMGSVFKSFAVAAGLDTGAADMTTLFDASEPFMIGKRRITDFHAQNRVMTLEEVYLHSSNIGTSRLAVQMGPVVMKDYFGRLGLLDRAPIELRESAAPKLPDDWTPSTLASLSFGYGIMVTPVQVIAAVGSLSNGGRYVPLSLRKGGAVGVEPRAVVTPQTSLNMLDLMRRNVVRGSGGRANAPGLRVGGKTGSANKWTGSGYDPAVAVGTFIGVFPADGPLDAPRYAILVLVDEPGQYPRTGGFVAAPAVGRIADRIAPFVGVERADDRWQLADGRPNPTLKDMEASL</sequence>
<dbReference type="Pfam" id="PF00905">
    <property type="entry name" value="Transpeptidase"/>
    <property type="match status" value="1"/>
</dbReference>
<dbReference type="PANTHER" id="PTHR30627:SF1">
    <property type="entry name" value="PEPTIDOGLYCAN D,D-TRANSPEPTIDASE FTSI"/>
    <property type="match status" value="1"/>
</dbReference>
<protein>
    <submittedName>
        <fullName evidence="7">Cell division protein FtsI (Penicillin-binding protein 3)</fullName>
    </submittedName>
</protein>
<keyword evidence="4" id="KW-0812">Transmembrane</keyword>
<organism evidence="7 8">
    <name type="scientific">Brevundimonas halotolerans</name>
    <dbReference type="NCBI Taxonomy" id="69670"/>
    <lineage>
        <taxon>Bacteria</taxon>
        <taxon>Pseudomonadati</taxon>
        <taxon>Pseudomonadota</taxon>
        <taxon>Alphaproteobacteria</taxon>
        <taxon>Caulobacterales</taxon>
        <taxon>Caulobacteraceae</taxon>
        <taxon>Brevundimonas</taxon>
    </lineage>
</organism>
<accession>A0A7W9A2V0</accession>
<feature type="transmembrane region" description="Helical" evidence="4">
    <location>
        <begin position="56"/>
        <end position="79"/>
    </location>
</feature>
<dbReference type="GO" id="GO:0008658">
    <property type="term" value="F:penicillin binding"/>
    <property type="evidence" value="ECO:0007669"/>
    <property type="project" value="InterPro"/>
</dbReference>
<evidence type="ECO:0000256" key="2">
    <source>
        <dbReference type="ARBA" id="ARBA00022645"/>
    </source>
</evidence>
<proteinExistence type="predicted"/>
<dbReference type="InterPro" id="IPR012338">
    <property type="entry name" value="Beta-lactam/transpept-like"/>
</dbReference>
<evidence type="ECO:0000313" key="8">
    <source>
        <dbReference type="Proteomes" id="UP000548978"/>
    </source>
</evidence>
<dbReference type="GO" id="GO:0051301">
    <property type="term" value="P:cell division"/>
    <property type="evidence" value="ECO:0007669"/>
    <property type="project" value="UniProtKB-KW"/>
</dbReference>
<evidence type="ECO:0000256" key="1">
    <source>
        <dbReference type="ARBA" id="ARBA00004370"/>
    </source>
</evidence>
<dbReference type="PANTHER" id="PTHR30627">
    <property type="entry name" value="PEPTIDOGLYCAN D,D-TRANSPEPTIDASE"/>
    <property type="match status" value="1"/>
</dbReference>
<evidence type="ECO:0000313" key="7">
    <source>
        <dbReference type="EMBL" id="MBB5660167.1"/>
    </source>
</evidence>
<dbReference type="Gene3D" id="3.40.710.10">
    <property type="entry name" value="DD-peptidase/beta-lactamase superfamily"/>
    <property type="match status" value="1"/>
</dbReference>
<keyword evidence="3 4" id="KW-0472">Membrane</keyword>
<dbReference type="InterPro" id="IPR005311">
    <property type="entry name" value="PBP_dimer"/>
</dbReference>
<evidence type="ECO:0000256" key="4">
    <source>
        <dbReference type="SAM" id="Phobius"/>
    </source>
</evidence>
<dbReference type="OrthoDB" id="9789078at2"/>
<dbReference type="Pfam" id="PF03717">
    <property type="entry name" value="PBP_dimer"/>
    <property type="match status" value="1"/>
</dbReference>
<feature type="domain" description="Penicillin-binding protein transpeptidase" evidence="5">
    <location>
        <begin position="256"/>
        <end position="542"/>
    </location>
</feature>
<dbReference type="SUPFAM" id="SSF56601">
    <property type="entry name" value="beta-lactamase/transpeptidase-like"/>
    <property type="match status" value="1"/>
</dbReference>
<dbReference type="InterPro" id="IPR001460">
    <property type="entry name" value="PCN-bd_Tpept"/>
</dbReference>